<evidence type="ECO:0000313" key="12">
    <source>
        <dbReference type="EMBL" id="PWA54368.1"/>
    </source>
</evidence>
<dbReference type="PANTHER" id="PTHR10241">
    <property type="entry name" value="LETHAL 2 GIANT LARVAE PROTEIN"/>
    <property type="match status" value="1"/>
</dbReference>
<proteinExistence type="inferred from homology"/>
<organism evidence="12 13">
    <name type="scientific">Artemisia annua</name>
    <name type="common">Sweet wormwood</name>
    <dbReference type="NCBI Taxonomy" id="35608"/>
    <lineage>
        <taxon>Eukaryota</taxon>
        <taxon>Viridiplantae</taxon>
        <taxon>Streptophyta</taxon>
        <taxon>Embryophyta</taxon>
        <taxon>Tracheophyta</taxon>
        <taxon>Spermatophyta</taxon>
        <taxon>Magnoliopsida</taxon>
        <taxon>eudicotyledons</taxon>
        <taxon>Gunneridae</taxon>
        <taxon>Pentapetalae</taxon>
        <taxon>asterids</taxon>
        <taxon>campanulids</taxon>
        <taxon>Asterales</taxon>
        <taxon>Asteraceae</taxon>
        <taxon>Asteroideae</taxon>
        <taxon>Anthemideae</taxon>
        <taxon>Artemisiinae</taxon>
        <taxon>Artemisia</taxon>
    </lineage>
</organism>
<accession>A0A2U1LZD6</accession>
<evidence type="ECO:0000256" key="5">
    <source>
        <dbReference type="ARBA" id="ARBA00022574"/>
    </source>
</evidence>
<evidence type="ECO:0000256" key="7">
    <source>
        <dbReference type="PROSITE-ProRule" id="PRU00221"/>
    </source>
</evidence>
<dbReference type="OrthoDB" id="19944at2759"/>
<keyword evidence="3" id="KW-0268">Exocytosis</keyword>
<dbReference type="GO" id="GO:0045159">
    <property type="term" value="F:myosin II binding"/>
    <property type="evidence" value="ECO:0007669"/>
    <property type="project" value="TreeGrafter"/>
</dbReference>
<dbReference type="InterPro" id="IPR036322">
    <property type="entry name" value="WD40_repeat_dom_sf"/>
</dbReference>
<dbReference type="Pfam" id="PF00400">
    <property type="entry name" value="WD40"/>
    <property type="match status" value="1"/>
</dbReference>
<dbReference type="InterPro" id="IPR015943">
    <property type="entry name" value="WD40/YVTN_repeat-like_dom_sf"/>
</dbReference>
<comment type="similarity">
    <text evidence="2">Belongs to the WD repeat L(2)GL family.</text>
</comment>
<keyword evidence="10" id="KW-0472">Membrane</keyword>
<evidence type="ECO:0000256" key="9">
    <source>
        <dbReference type="SAM" id="MobiDB-lite"/>
    </source>
</evidence>
<keyword evidence="4" id="KW-0963">Cytoplasm</keyword>
<name>A0A2U1LZD6_ARTAN</name>
<feature type="compositionally biased region" description="Basic and acidic residues" evidence="9">
    <location>
        <begin position="814"/>
        <end position="842"/>
    </location>
</feature>
<dbReference type="GO" id="GO:0019905">
    <property type="term" value="F:syntaxin binding"/>
    <property type="evidence" value="ECO:0007669"/>
    <property type="project" value="TreeGrafter"/>
</dbReference>
<gene>
    <name evidence="12" type="ORF">CTI12_AA436010</name>
</gene>
<dbReference type="GO" id="GO:0005886">
    <property type="term" value="C:plasma membrane"/>
    <property type="evidence" value="ECO:0007669"/>
    <property type="project" value="TreeGrafter"/>
</dbReference>
<evidence type="ECO:0000256" key="2">
    <source>
        <dbReference type="ARBA" id="ARBA00008070"/>
    </source>
</evidence>
<dbReference type="PROSITE" id="PS00678">
    <property type="entry name" value="WD_REPEATS_1"/>
    <property type="match status" value="1"/>
</dbReference>
<keyword evidence="10" id="KW-1133">Transmembrane helix</keyword>
<keyword evidence="10" id="KW-0812">Transmembrane</keyword>
<comment type="caution">
    <text evidence="12">The sequence shown here is derived from an EMBL/GenBank/DDBJ whole genome shotgun (WGS) entry which is preliminary data.</text>
</comment>
<dbReference type="GO" id="GO:0005096">
    <property type="term" value="F:GTPase activator activity"/>
    <property type="evidence" value="ECO:0007669"/>
    <property type="project" value="TreeGrafter"/>
</dbReference>
<dbReference type="SMART" id="SM00320">
    <property type="entry name" value="WD40"/>
    <property type="match status" value="6"/>
</dbReference>
<dbReference type="Proteomes" id="UP000245207">
    <property type="component" value="Unassembled WGS sequence"/>
</dbReference>
<dbReference type="STRING" id="35608.A0A2U1LZD6"/>
<dbReference type="GO" id="GO:0006893">
    <property type="term" value="P:Golgi to plasma membrane transport"/>
    <property type="evidence" value="ECO:0007669"/>
    <property type="project" value="TreeGrafter"/>
</dbReference>
<evidence type="ECO:0000259" key="11">
    <source>
        <dbReference type="PROSITE" id="PS50892"/>
    </source>
</evidence>
<evidence type="ECO:0000256" key="4">
    <source>
        <dbReference type="ARBA" id="ARBA00022490"/>
    </source>
</evidence>
<keyword evidence="8" id="KW-0175">Coiled coil</keyword>
<dbReference type="EMBL" id="PKPP01007096">
    <property type="protein sequence ID" value="PWA54368.1"/>
    <property type="molecule type" value="Genomic_DNA"/>
</dbReference>
<keyword evidence="6" id="KW-0677">Repeat</keyword>
<dbReference type="CDD" id="cd15873">
    <property type="entry name" value="R-SNARE_STXBP5_6"/>
    <property type="match status" value="1"/>
</dbReference>
<dbReference type="PANTHER" id="PTHR10241:SF25">
    <property type="entry name" value="TOMOSYN, ISOFORM C"/>
    <property type="match status" value="1"/>
</dbReference>
<evidence type="ECO:0000256" key="3">
    <source>
        <dbReference type="ARBA" id="ARBA00022483"/>
    </source>
</evidence>
<evidence type="ECO:0000256" key="1">
    <source>
        <dbReference type="ARBA" id="ARBA00004496"/>
    </source>
</evidence>
<protein>
    <submittedName>
        <fullName evidence="12">Synaptobrevin, WD40/YVTN repeat-like-containing domain protein</fullName>
    </submittedName>
</protein>
<dbReference type="PROSITE" id="PS50892">
    <property type="entry name" value="V_SNARE"/>
    <property type="match status" value="1"/>
</dbReference>
<dbReference type="Gene3D" id="1.20.5.110">
    <property type="match status" value="1"/>
</dbReference>
<feature type="repeat" description="WD" evidence="7">
    <location>
        <begin position="177"/>
        <end position="208"/>
    </location>
</feature>
<dbReference type="SUPFAM" id="SSF58038">
    <property type="entry name" value="SNARE fusion complex"/>
    <property type="match status" value="1"/>
</dbReference>
<keyword evidence="5 7" id="KW-0853">WD repeat</keyword>
<feature type="transmembrane region" description="Helical" evidence="10">
    <location>
        <begin position="108"/>
        <end position="128"/>
    </location>
</feature>
<dbReference type="GO" id="GO:0005737">
    <property type="term" value="C:cytoplasm"/>
    <property type="evidence" value="ECO:0007669"/>
    <property type="project" value="UniProtKB-SubCell"/>
</dbReference>
<dbReference type="SUPFAM" id="SSF50978">
    <property type="entry name" value="WD40 repeat-like"/>
    <property type="match status" value="1"/>
</dbReference>
<dbReference type="InterPro" id="IPR001680">
    <property type="entry name" value="WD40_rpt"/>
</dbReference>
<dbReference type="PROSITE" id="PS50082">
    <property type="entry name" value="WD_REPEATS_2"/>
    <property type="match status" value="1"/>
</dbReference>
<dbReference type="InterPro" id="IPR042855">
    <property type="entry name" value="V_SNARE_CC"/>
</dbReference>
<dbReference type="Gene3D" id="2.130.10.10">
    <property type="entry name" value="YVTN repeat-like/Quinoprotein amine dehydrogenase"/>
    <property type="match status" value="2"/>
</dbReference>
<comment type="subcellular location">
    <subcellularLocation>
        <location evidence="1">Cytoplasm</location>
    </subcellularLocation>
</comment>
<dbReference type="AlphaFoldDB" id="A0A2U1LZD6"/>
<feature type="region of interest" description="Disordered" evidence="9">
    <location>
        <begin position="806"/>
        <end position="843"/>
    </location>
</feature>
<dbReference type="GO" id="GO:0006887">
    <property type="term" value="P:exocytosis"/>
    <property type="evidence" value="ECO:0007669"/>
    <property type="project" value="UniProtKB-KW"/>
</dbReference>
<evidence type="ECO:0000256" key="10">
    <source>
        <dbReference type="SAM" id="Phobius"/>
    </source>
</evidence>
<evidence type="ECO:0000256" key="6">
    <source>
        <dbReference type="ARBA" id="ARBA00022737"/>
    </source>
</evidence>
<reference evidence="12 13" key="1">
    <citation type="journal article" date="2018" name="Mol. Plant">
        <title>The genome of Artemisia annua provides insight into the evolution of Asteraceae family and artemisinin biosynthesis.</title>
        <authorList>
            <person name="Shen Q."/>
            <person name="Zhang L."/>
            <person name="Liao Z."/>
            <person name="Wang S."/>
            <person name="Yan T."/>
            <person name="Shi P."/>
            <person name="Liu M."/>
            <person name="Fu X."/>
            <person name="Pan Q."/>
            <person name="Wang Y."/>
            <person name="Lv Z."/>
            <person name="Lu X."/>
            <person name="Zhang F."/>
            <person name="Jiang W."/>
            <person name="Ma Y."/>
            <person name="Chen M."/>
            <person name="Hao X."/>
            <person name="Li L."/>
            <person name="Tang Y."/>
            <person name="Lv G."/>
            <person name="Zhou Y."/>
            <person name="Sun X."/>
            <person name="Brodelius P.E."/>
            <person name="Rose J.K.C."/>
            <person name="Tang K."/>
        </authorList>
    </citation>
    <scope>NUCLEOTIDE SEQUENCE [LARGE SCALE GENOMIC DNA]</scope>
    <source>
        <strain evidence="13">cv. Huhao1</strain>
        <tissue evidence="12">Leaf</tissue>
    </source>
</reference>
<sequence>MNIWARTSSCQLIEFFLSLSVYSNKNKLKCNISCEEGEVIKYKARRAVLAACRVPEIVLEIRRHLKGCLTPEDLDFRIAVHYGIPSTASVLAFDPIQRVLAIGTLYRLIANVIVIVSGFLLSMFVVPVSCQSHTRDSSTAAGLLQQISLEDGRIKVIGGDNIEGLLISPKQLPFKYLEFLSNKGFLVSISNDNDIQVWNLENRSIASSLQWSSNISSFSVIYGSFFMYIGDDNEAAGSSFPDHQTIVGVLHQPSSSGNRQDTSIEGDALYSDWLLFCRVLIAYESGLIILWDLLEAQVAVVRGDKVLELKDGVVDSPGQDGTSGHNLEDKEITALCWASSNGTVLAVGYLDGDIMFWKTTSTASGKGRKAGASINNVVRMQLSSAERKLPVIVLHWSPNSKSQNDYDGQLFVYGGDEIGSEEVLTVLTLEWSAGMETLRCVGRAELTLSGSFADMRLLPSTRNNHGADLLVLTSPGHLQLFSHDSLFSLTSEHDKRITLSSLECPAVVPTLHPVLSTTKLISLVGSENASKFLLEIAANMKVNSTQKLAGGNWPVSGGIVQQLSSPEGYVIEKIYIAGYADGSVRIWDATSPVLSILCIIGAMKDVEVTGLTAPVSELGFCSSTSGLAVGNQLGLVRVYNFNSSSTETSLHIVTGAKKESQKQPQVEGPKCSACFQILDSPVQTLQYVDHGAKLAVAYECGRVAVLDMNAFSVSFLTDSLPNPSSPVISMTWKSFLYNGGHVKSPKGAQPKDLDKPVDKLMFVCTKDATLYVYDGSDYRTINSKPVQLKKDTTAISMHVIEGNTSVVEPVQQKESPKSTKDVAAKKEPSTEVDQPKNEHLSQTEHINSGQSAMDSLVLLCCKDALCLYPLKSVVQGNDKPLRKVKLEKPCCWTSTFKKDDRTCGLVSLYQSGELEIRSLPDLELVKVTSLMSILRWSFKANMERTMSSMENGQIAMTNGSEVAFISLLNDGDNIRDLESLPSLHDKVLAAALEAVINSSQNQKKKQGVPGALAHILKGFRSGKANNGINFHEDFKLGFGNLDKIFSKDPFPDPLESITNDQDDVDLDIDDIEIDDIEIDEPVLVVPTSSHTKQKEEIGKRTDRQKLFDDDNADPTPRLRTREEIIAKYRKSGNDASSAAGEARNKLLERGEKLERINKRTQDLSNEAEDFASLAQELVKAMERRKWWQI</sequence>
<evidence type="ECO:0000256" key="8">
    <source>
        <dbReference type="PROSITE-ProRule" id="PRU00290"/>
    </source>
</evidence>
<keyword evidence="13" id="KW-1185">Reference proteome</keyword>
<evidence type="ECO:0000313" key="13">
    <source>
        <dbReference type="Proteomes" id="UP000245207"/>
    </source>
</evidence>
<dbReference type="InterPro" id="IPR019775">
    <property type="entry name" value="WD40_repeat_CS"/>
</dbReference>
<feature type="domain" description="V-SNARE coiled-coil homology" evidence="11">
    <location>
        <begin position="1124"/>
        <end position="1188"/>
    </location>
</feature>